<evidence type="ECO:0000313" key="3">
    <source>
        <dbReference type="Proteomes" id="UP000234474"/>
    </source>
</evidence>
<feature type="compositionally biased region" description="Polar residues" evidence="1">
    <location>
        <begin position="19"/>
        <end position="28"/>
    </location>
</feature>
<protein>
    <submittedName>
        <fullName evidence="2">Uncharacterized protein</fullName>
    </submittedName>
</protein>
<dbReference type="RefSeq" id="XP_024682900.1">
    <property type="nucleotide sequence ID" value="XM_024821247.1"/>
</dbReference>
<proteinExistence type="predicted"/>
<feature type="region of interest" description="Disordered" evidence="1">
    <location>
        <begin position="117"/>
        <end position="142"/>
    </location>
</feature>
<dbReference type="AlphaFoldDB" id="A0A2I1C9M3"/>
<reference evidence="3" key="1">
    <citation type="journal article" date="2018" name="Proc. Natl. Acad. Sci. U.S.A.">
        <title>Linking secondary metabolites to gene clusters through genome sequencing of six diverse Aspergillus species.</title>
        <authorList>
            <person name="Kaerboelling I."/>
            <person name="Vesth T.C."/>
            <person name="Frisvad J.C."/>
            <person name="Nybo J.L."/>
            <person name="Theobald S."/>
            <person name="Kuo A."/>
            <person name="Bowyer P."/>
            <person name="Matsuda Y."/>
            <person name="Mondo S."/>
            <person name="Lyhne E.K."/>
            <person name="Kogle M.E."/>
            <person name="Clum A."/>
            <person name="Lipzen A."/>
            <person name="Salamov A."/>
            <person name="Ngan C.Y."/>
            <person name="Daum C."/>
            <person name="Chiniquy J."/>
            <person name="Barry K."/>
            <person name="LaButti K."/>
            <person name="Haridas S."/>
            <person name="Simmons B.A."/>
            <person name="Magnuson J.K."/>
            <person name="Mortensen U.H."/>
            <person name="Larsen T.O."/>
            <person name="Grigoriev I.V."/>
            <person name="Baker S.E."/>
            <person name="Andersen M.R."/>
        </authorList>
    </citation>
    <scope>NUCLEOTIDE SEQUENCE [LARGE SCALE GENOMIC DNA]</scope>
    <source>
        <strain evidence="3">IBT 16806</strain>
    </source>
</reference>
<dbReference type="Proteomes" id="UP000234474">
    <property type="component" value="Unassembled WGS sequence"/>
</dbReference>
<dbReference type="EMBL" id="MSZS01000004">
    <property type="protein sequence ID" value="PKX94305.1"/>
    <property type="molecule type" value="Genomic_DNA"/>
</dbReference>
<comment type="caution">
    <text evidence="2">The sequence shown here is derived from an EMBL/GenBank/DDBJ whole genome shotgun (WGS) entry which is preliminary data.</text>
</comment>
<dbReference type="VEuPathDB" id="FungiDB:P174DRAFT_178322"/>
<accession>A0A2I1C9M3</accession>
<evidence type="ECO:0000313" key="2">
    <source>
        <dbReference type="EMBL" id="PKX94305.1"/>
    </source>
</evidence>
<dbReference type="GeneID" id="36528573"/>
<feature type="compositionally biased region" description="Low complexity" evidence="1">
    <location>
        <begin position="61"/>
        <end position="74"/>
    </location>
</feature>
<feature type="region of interest" description="Disordered" evidence="1">
    <location>
        <begin position="19"/>
        <end position="83"/>
    </location>
</feature>
<evidence type="ECO:0000256" key="1">
    <source>
        <dbReference type="SAM" id="MobiDB-lite"/>
    </source>
</evidence>
<sequence>MERHEMNIMHNVVTVASGQPSRTVSLQSKIRMPNCQQPSQKKKKEESPPLPAPPSIPGNLTPIPISISIPTGPGMARRRPPTLNARKNLLRKTPKHTQQPPQIPPRLLHPNTINIAPQRNDRPVKHNPHRKHHPEHDHPAHIIEYLERDHKYNEEK</sequence>
<organism evidence="2 3">
    <name type="scientific">Aspergillus novofumigatus (strain IBT 16806)</name>
    <dbReference type="NCBI Taxonomy" id="1392255"/>
    <lineage>
        <taxon>Eukaryota</taxon>
        <taxon>Fungi</taxon>
        <taxon>Dikarya</taxon>
        <taxon>Ascomycota</taxon>
        <taxon>Pezizomycotina</taxon>
        <taxon>Eurotiomycetes</taxon>
        <taxon>Eurotiomycetidae</taxon>
        <taxon>Eurotiales</taxon>
        <taxon>Aspergillaceae</taxon>
        <taxon>Aspergillus</taxon>
        <taxon>Aspergillus subgen. Fumigati</taxon>
    </lineage>
</organism>
<name>A0A2I1C9M3_ASPN1</name>
<gene>
    <name evidence="2" type="ORF">P174DRAFT_178322</name>
</gene>
<keyword evidence="3" id="KW-1185">Reference proteome</keyword>